<reference evidence="2" key="2">
    <citation type="journal article" date="2015" name="Fish Shellfish Immunol.">
        <title>Early steps in the European eel (Anguilla anguilla)-Vibrio vulnificus interaction in the gills: Role of the RtxA13 toxin.</title>
        <authorList>
            <person name="Callol A."/>
            <person name="Pajuelo D."/>
            <person name="Ebbesson L."/>
            <person name="Teles M."/>
            <person name="MacKenzie S."/>
            <person name="Amaro C."/>
        </authorList>
    </citation>
    <scope>NUCLEOTIDE SEQUENCE</scope>
</reference>
<organism evidence="2">
    <name type="scientific">Anguilla anguilla</name>
    <name type="common">European freshwater eel</name>
    <name type="synonym">Muraena anguilla</name>
    <dbReference type="NCBI Taxonomy" id="7936"/>
    <lineage>
        <taxon>Eukaryota</taxon>
        <taxon>Metazoa</taxon>
        <taxon>Chordata</taxon>
        <taxon>Craniata</taxon>
        <taxon>Vertebrata</taxon>
        <taxon>Euteleostomi</taxon>
        <taxon>Actinopterygii</taxon>
        <taxon>Neopterygii</taxon>
        <taxon>Teleostei</taxon>
        <taxon>Anguilliformes</taxon>
        <taxon>Anguillidae</taxon>
        <taxon>Anguilla</taxon>
    </lineage>
</organism>
<evidence type="ECO:0000256" key="1">
    <source>
        <dbReference type="SAM" id="MobiDB-lite"/>
    </source>
</evidence>
<dbReference type="AlphaFoldDB" id="A0A0E9TTE7"/>
<protein>
    <submittedName>
        <fullName evidence="2">Uncharacterized protein</fullName>
    </submittedName>
</protein>
<evidence type="ECO:0000313" key="2">
    <source>
        <dbReference type="EMBL" id="JAH56195.1"/>
    </source>
</evidence>
<name>A0A0E9TTE7_ANGAN</name>
<sequence>MCSLFSSPRRNSKSRSKTTQQGFFHSIYGILRR</sequence>
<accession>A0A0E9TTE7</accession>
<proteinExistence type="predicted"/>
<dbReference type="EMBL" id="GBXM01052382">
    <property type="protein sequence ID" value="JAH56195.1"/>
    <property type="molecule type" value="Transcribed_RNA"/>
</dbReference>
<feature type="region of interest" description="Disordered" evidence="1">
    <location>
        <begin position="1"/>
        <end position="20"/>
    </location>
</feature>
<reference evidence="2" key="1">
    <citation type="submission" date="2014-11" db="EMBL/GenBank/DDBJ databases">
        <authorList>
            <person name="Amaro Gonzalez C."/>
        </authorList>
    </citation>
    <scope>NUCLEOTIDE SEQUENCE</scope>
</reference>